<gene>
    <name evidence="2" type="ORF">M409DRAFT_53897</name>
</gene>
<dbReference type="Proteomes" id="UP000799537">
    <property type="component" value="Unassembled WGS sequence"/>
</dbReference>
<dbReference type="GeneID" id="54565770"/>
<dbReference type="EMBL" id="ML993592">
    <property type="protein sequence ID" value="KAF2167958.1"/>
    <property type="molecule type" value="Genomic_DNA"/>
</dbReference>
<evidence type="ECO:0000313" key="2">
    <source>
        <dbReference type="EMBL" id="KAF2167958.1"/>
    </source>
</evidence>
<evidence type="ECO:0000256" key="1">
    <source>
        <dbReference type="SAM" id="MobiDB-lite"/>
    </source>
</evidence>
<proteinExistence type="predicted"/>
<name>A0A6A6CNY2_ZASCE</name>
<feature type="region of interest" description="Disordered" evidence="1">
    <location>
        <begin position="29"/>
        <end position="50"/>
    </location>
</feature>
<feature type="compositionally biased region" description="Low complexity" evidence="1">
    <location>
        <begin position="69"/>
        <end position="82"/>
    </location>
</feature>
<accession>A0A6A6CNY2</accession>
<keyword evidence="3" id="KW-1185">Reference proteome</keyword>
<sequence length="182" mass="20253">MDDYTAASTLFTASVFIPEGRIKCEIPTGKGCKSDDEEERCYSDSPHQQSPNSVLHFFSLAPTKLALQPSSAPPSHSTTALSGEAMRAAAGHPTKAFYQARRDHVDDASSSLKSGSSQWRKLRVIQRVLSVAPAQEQEISRRTTDTETQRGTNDKHRYFVSCCVRRTRAAILSSRKQCCWER</sequence>
<organism evidence="2 3">
    <name type="scientific">Zasmidium cellare ATCC 36951</name>
    <dbReference type="NCBI Taxonomy" id="1080233"/>
    <lineage>
        <taxon>Eukaryota</taxon>
        <taxon>Fungi</taxon>
        <taxon>Dikarya</taxon>
        <taxon>Ascomycota</taxon>
        <taxon>Pezizomycotina</taxon>
        <taxon>Dothideomycetes</taxon>
        <taxon>Dothideomycetidae</taxon>
        <taxon>Mycosphaerellales</taxon>
        <taxon>Mycosphaerellaceae</taxon>
        <taxon>Zasmidium</taxon>
    </lineage>
</organism>
<protein>
    <submittedName>
        <fullName evidence="2">Uncharacterized protein</fullName>
    </submittedName>
</protein>
<feature type="region of interest" description="Disordered" evidence="1">
    <location>
        <begin position="66"/>
        <end position="88"/>
    </location>
</feature>
<evidence type="ECO:0000313" key="3">
    <source>
        <dbReference type="Proteomes" id="UP000799537"/>
    </source>
</evidence>
<dbReference type="RefSeq" id="XP_033668847.1">
    <property type="nucleotide sequence ID" value="XM_033812498.1"/>
</dbReference>
<reference evidence="2" key="1">
    <citation type="journal article" date="2020" name="Stud. Mycol.">
        <title>101 Dothideomycetes genomes: a test case for predicting lifestyles and emergence of pathogens.</title>
        <authorList>
            <person name="Haridas S."/>
            <person name="Albert R."/>
            <person name="Binder M."/>
            <person name="Bloem J."/>
            <person name="Labutti K."/>
            <person name="Salamov A."/>
            <person name="Andreopoulos B."/>
            <person name="Baker S."/>
            <person name="Barry K."/>
            <person name="Bills G."/>
            <person name="Bluhm B."/>
            <person name="Cannon C."/>
            <person name="Castanera R."/>
            <person name="Culley D."/>
            <person name="Daum C."/>
            <person name="Ezra D."/>
            <person name="Gonzalez J."/>
            <person name="Henrissat B."/>
            <person name="Kuo A."/>
            <person name="Liang C."/>
            <person name="Lipzen A."/>
            <person name="Lutzoni F."/>
            <person name="Magnuson J."/>
            <person name="Mondo S."/>
            <person name="Nolan M."/>
            <person name="Ohm R."/>
            <person name="Pangilinan J."/>
            <person name="Park H.-J."/>
            <person name="Ramirez L."/>
            <person name="Alfaro M."/>
            <person name="Sun H."/>
            <person name="Tritt A."/>
            <person name="Yoshinaga Y."/>
            <person name="Zwiers L.-H."/>
            <person name="Turgeon B."/>
            <person name="Goodwin S."/>
            <person name="Spatafora J."/>
            <person name="Crous P."/>
            <person name="Grigoriev I."/>
        </authorList>
    </citation>
    <scope>NUCLEOTIDE SEQUENCE</scope>
    <source>
        <strain evidence="2">ATCC 36951</strain>
    </source>
</reference>
<dbReference type="AlphaFoldDB" id="A0A6A6CNY2"/>